<dbReference type="GO" id="GO:0004560">
    <property type="term" value="F:alpha-L-fucosidase activity"/>
    <property type="evidence" value="ECO:0007669"/>
    <property type="project" value="UniProtKB-EC"/>
</dbReference>
<reference evidence="10" key="1">
    <citation type="journal article" date="2015" name="Genome Announc.">
        <title>Draft genome sequence of Talaromyces cellulolyticus strain Y-94, a source of lignocellulosic biomass-degrading enzymes.</title>
        <authorList>
            <person name="Fujii T."/>
            <person name="Koike H."/>
            <person name="Sawayama S."/>
            <person name="Yano S."/>
            <person name="Inoue H."/>
        </authorList>
    </citation>
    <scope>NUCLEOTIDE SEQUENCE [LARGE SCALE GENOMIC DNA]</scope>
    <source>
        <strain evidence="10">Y-94</strain>
    </source>
</reference>
<feature type="domain" description="Glycoside hydrolase family 29 N-terminal" evidence="7">
    <location>
        <begin position="69"/>
        <end position="339"/>
    </location>
</feature>
<evidence type="ECO:0000259" key="7">
    <source>
        <dbReference type="Pfam" id="PF01120"/>
    </source>
</evidence>
<evidence type="ECO:0000259" key="8">
    <source>
        <dbReference type="Pfam" id="PF18885"/>
    </source>
</evidence>
<dbReference type="GO" id="GO:0006004">
    <property type="term" value="P:fucose metabolic process"/>
    <property type="evidence" value="ECO:0007669"/>
    <property type="project" value="TreeGrafter"/>
</dbReference>
<protein>
    <recommendedName>
        <fullName evidence="2">alpha-L-fucosidase</fullName>
        <ecNumber evidence="2">3.2.1.51</ecNumber>
    </recommendedName>
</protein>
<dbReference type="Pfam" id="PF18885">
    <property type="entry name" value="DUF5648"/>
    <property type="match status" value="1"/>
</dbReference>
<keyword evidence="4" id="KW-0378">Hydrolase</keyword>
<dbReference type="Proteomes" id="UP000053095">
    <property type="component" value="Unassembled WGS sequence"/>
</dbReference>
<dbReference type="AlphaFoldDB" id="A0A6V8HBY5"/>
<feature type="chain" id="PRO_5027931575" description="alpha-L-fucosidase" evidence="6">
    <location>
        <begin position="24"/>
        <end position="574"/>
    </location>
</feature>
<dbReference type="InterPro" id="IPR043708">
    <property type="entry name" value="DUF5648"/>
</dbReference>
<dbReference type="EC" id="3.2.1.51" evidence="2"/>
<dbReference type="Pfam" id="PF01120">
    <property type="entry name" value="Alpha_L_fucos"/>
    <property type="match status" value="1"/>
</dbReference>
<evidence type="ECO:0000256" key="6">
    <source>
        <dbReference type="SAM" id="SignalP"/>
    </source>
</evidence>
<evidence type="ECO:0000256" key="5">
    <source>
        <dbReference type="ARBA" id="ARBA00023295"/>
    </source>
</evidence>
<dbReference type="EMBL" id="DF933829">
    <property type="protein sequence ID" value="GAM37855.1"/>
    <property type="molecule type" value="Genomic_DNA"/>
</dbReference>
<evidence type="ECO:0000256" key="1">
    <source>
        <dbReference type="ARBA" id="ARBA00007951"/>
    </source>
</evidence>
<dbReference type="InterPro" id="IPR000933">
    <property type="entry name" value="Glyco_hydro_29"/>
</dbReference>
<evidence type="ECO:0000313" key="10">
    <source>
        <dbReference type="Proteomes" id="UP000053095"/>
    </source>
</evidence>
<comment type="similarity">
    <text evidence="1">Belongs to the glycosyl hydrolase 29 family.</text>
</comment>
<dbReference type="InterPro" id="IPR017853">
    <property type="entry name" value="GH"/>
</dbReference>
<feature type="domain" description="DUF5648" evidence="8">
    <location>
        <begin position="472"/>
        <end position="572"/>
    </location>
</feature>
<dbReference type="GO" id="GO:0016139">
    <property type="term" value="P:glycoside catabolic process"/>
    <property type="evidence" value="ECO:0007669"/>
    <property type="project" value="TreeGrafter"/>
</dbReference>
<feature type="signal peptide" evidence="6">
    <location>
        <begin position="1"/>
        <end position="23"/>
    </location>
</feature>
<keyword evidence="3 6" id="KW-0732">Signal</keyword>
<organism evidence="9 10">
    <name type="scientific">Talaromyces pinophilus</name>
    <name type="common">Penicillium pinophilum</name>
    <dbReference type="NCBI Taxonomy" id="128442"/>
    <lineage>
        <taxon>Eukaryota</taxon>
        <taxon>Fungi</taxon>
        <taxon>Dikarya</taxon>
        <taxon>Ascomycota</taxon>
        <taxon>Pezizomycotina</taxon>
        <taxon>Eurotiomycetes</taxon>
        <taxon>Eurotiomycetidae</taxon>
        <taxon>Eurotiales</taxon>
        <taxon>Trichocomaceae</taxon>
        <taxon>Talaromyces</taxon>
        <taxon>Talaromyces sect. Talaromyces</taxon>
    </lineage>
</organism>
<sequence length="574" mass="62515">MWATTVVVPLVLLIALCMKCAEAQLQGRALSNDGMTNIPNLKYGLFVHFVPNLTVNHNGGVVANANTLANGFDASQFANDLAVAEVQYVVFTSWHANMVALWPSDIMLEWDLPDHRVDRDLIGDIIAAVGNKGIRIYLYTHPRDGMQFTDADREKTGWGIDNGGAYNPGADFNRTKWNAFINDIYGELMQRYGQQIDGLFMDEGSPQGDSETVVDYPQLRSTIKATNPNANLIQNDYGNLYGLDMGMKEYGGWGEFSQPNESLWPSYAEPVAAIFTETWWAASTTSTIRYSAGSMLRYTAFQAATNSEGGGITWAAGPYADSGWEPGVMATFQQIGSWISGIHESIFDTRPSTSYPTKPGTTIGDVSWGSATKSADDLIEYIHVLKPPAGLTLALPAPRDGKVFSTGSRLPVSTPVSLSQNIKGVNITITGSWDANLTVIRLTVLSRSGPVPLFRCSNGIHHIDTTDSGCETSSYSLDGPLGYVHAIQLAGTVPLYRCYSASRGDHMDTTDSSCEASSYVLDGVIGYIYQAQVQDSVPLYRCYSASTEDHMDTTDASCESSRYYREGVLGYVVV</sequence>
<accession>A0A6V8HBY5</accession>
<dbReference type="SUPFAM" id="SSF51445">
    <property type="entry name" value="(Trans)glycosidases"/>
    <property type="match status" value="1"/>
</dbReference>
<keyword evidence="5" id="KW-0326">Glycosidase</keyword>
<evidence type="ECO:0000256" key="4">
    <source>
        <dbReference type="ARBA" id="ARBA00022801"/>
    </source>
</evidence>
<evidence type="ECO:0000256" key="3">
    <source>
        <dbReference type="ARBA" id="ARBA00022729"/>
    </source>
</evidence>
<proteinExistence type="inferred from homology"/>
<dbReference type="InterPro" id="IPR057739">
    <property type="entry name" value="Glyco_hydro_29_N"/>
</dbReference>
<evidence type="ECO:0000313" key="9">
    <source>
        <dbReference type="EMBL" id="GAM37855.1"/>
    </source>
</evidence>
<dbReference type="Gene3D" id="3.20.20.80">
    <property type="entry name" value="Glycosidases"/>
    <property type="match status" value="1"/>
</dbReference>
<gene>
    <name evidence="9" type="ORF">TCE0_033f08127</name>
</gene>
<keyword evidence="10" id="KW-1185">Reference proteome</keyword>
<evidence type="ECO:0000256" key="2">
    <source>
        <dbReference type="ARBA" id="ARBA00012662"/>
    </source>
</evidence>
<dbReference type="PANTHER" id="PTHR10030">
    <property type="entry name" value="ALPHA-L-FUCOSIDASE"/>
    <property type="match status" value="1"/>
</dbReference>
<name>A0A6V8HBY5_TALPI</name>
<comment type="caution">
    <text evidence="9">The sequence shown here is derived from an EMBL/GenBank/DDBJ whole genome shotgun (WGS) entry which is preliminary data.</text>
</comment>
<dbReference type="PANTHER" id="PTHR10030:SF37">
    <property type="entry name" value="ALPHA-L-FUCOSIDASE-RELATED"/>
    <property type="match status" value="1"/>
</dbReference>